<feature type="region of interest" description="Disordered" evidence="1">
    <location>
        <begin position="1"/>
        <end position="23"/>
    </location>
</feature>
<gene>
    <name evidence="2" type="ORF">MPH_00136</name>
</gene>
<comment type="caution">
    <text evidence="2">The sequence shown here is derived from an EMBL/GenBank/DDBJ whole genome shotgun (WGS) entry which is preliminary data.</text>
</comment>
<dbReference type="InParanoid" id="K2S6U1"/>
<dbReference type="AlphaFoldDB" id="K2S6U1"/>
<evidence type="ECO:0000313" key="2">
    <source>
        <dbReference type="EMBL" id="EKG22563.1"/>
    </source>
</evidence>
<proteinExistence type="predicted"/>
<sequence length="161" mass="17382">MTPARPNINIPTPFSLAAGPPDQEDKVTAASVKKREINGHAGTLHDGERNGHVSDEVRIWLSVGCLVGPAAVSAFAVMRFGEHSVLSTANWNAMMHGKGSRSTACLEPSRFARPTPFFNALVAPCVGTSRPAIFRMWKADRGSYVIDNFRRGFSHGAKIHG</sequence>
<organism evidence="2 3">
    <name type="scientific">Macrophomina phaseolina (strain MS6)</name>
    <name type="common">Charcoal rot fungus</name>
    <dbReference type="NCBI Taxonomy" id="1126212"/>
    <lineage>
        <taxon>Eukaryota</taxon>
        <taxon>Fungi</taxon>
        <taxon>Dikarya</taxon>
        <taxon>Ascomycota</taxon>
        <taxon>Pezizomycotina</taxon>
        <taxon>Dothideomycetes</taxon>
        <taxon>Dothideomycetes incertae sedis</taxon>
        <taxon>Botryosphaeriales</taxon>
        <taxon>Botryosphaeriaceae</taxon>
        <taxon>Macrophomina</taxon>
    </lineage>
</organism>
<name>K2S6U1_MACPH</name>
<dbReference type="VEuPathDB" id="FungiDB:MPH_00136"/>
<accession>K2S6U1</accession>
<evidence type="ECO:0000256" key="1">
    <source>
        <dbReference type="SAM" id="MobiDB-lite"/>
    </source>
</evidence>
<dbReference type="HOGENOM" id="CLU_1644031_0_0_1"/>
<dbReference type="Proteomes" id="UP000007129">
    <property type="component" value="Unassembled WGS sequence"/>
</dbReference>
<evidence type="ECO:0000313" key="3">
    <source>
        <dbReference type="Proteomes" id="UP000007129"/>
    </source>
</evidence>
<reference evidence="2 3" key="1">
    <citation type="journal article" date="2012" name="BMC Genomics">
        <title>Tools to kill: Genome of one of the most destructive plant pathogenic fungi Macrophomina phaseolina.</title>
        <authorList>
            <person name="Islam M.S."/>
            <person name="Haque M.S."/>
            <person name="Islam M.M."/>
            <person name="Emdad E.M."/>
            <person name="Halim A."/>
            <person name="Hossen Q.M.M."/>
            <person name="Hossain M.Z."/>
            <person name="Ahmed B."/>
            <person name="Rahim S."/>
            <person name="Rahman M.S."/>
            <person name="Alam M.M."/>
            <person name="Hou S."/>
            <person name="Wan X."/>
            <person name="Saito J.A."/>
            <person name="Alam M."/>
        </authorList>
    </citation>
    <scope>NUCLEOTIDE SEQUENCE [LARGE SCALE GENOMIC DNA]</scope>
    <source>
        <strain evidence="2 3">MS6</strain>
    </source>
</reference>
<dbReference type="EMBL" id="AHHD01000007">
    <property type="protein sequence ID" value="EKG22563.1"/>
    <property type="molecule type" value="Genomic_DNA"/>
</dbReference>
<protein>
    <submittedName>
        <fullName evidence="2">Uncharacterized protein</fullName>
    </submittedName>
</protein>